<dbReference type="GeneID" id="70188956"/>
<proteinExistence type="predicted"/>
<keyword evidence="2" id="KW-1185">Reference proteome</keyword>
<evidence type="ECO:0000313" key="2">
    <source>
        <dbReference type="Proteomes" id="UP000756346"/>
    </source>
</evidence>
<reference evidence="1" key="1">
    <citation type="journal article" date="2021" name="Nat. Commun.">
        <title>Genetic determinants of endophytism in the Arabidopsis root mycobiome.</title>
        <authorList>
            <person name="Mesny F."/>
            <person name="Miyauchi S."/>
            <person name="Thiergart T."/>
            <person name="Pickel B."/>
            <person name="Atanasova L."/>
            <person name="Karlsson M."/>
            <person name="Huettel B."/>
            <person name="Barry K.W."/>
            <person name="Haridas S."/>
            <person name="Chen C."/>
            <person name="Bauer D."/>
            <person name="Andreopoulos W."/>
            <person name="Pangilinan J."/>
            <person name="LaButti K."/>
            <person name="Riley R."/>
            <person name="Lipzen A."/>
            <person name="Clum A."/>
            <person name="Drula E."/>
            <person name="Henrissat B."/>
            <person name="Kohler A."/>
            <person name="Grigoriev I.V."/>
            <person name="Martin F.M."/>
            <person name="Hacquard S."/>
        </authorList>
    </citation>
    <scope>NUCLEOTIDE SEQUENCE</scope>
    <source>
        <strain evidence="1">MPI-CAGE-CH-0230</strain>
    </source>
</reference>
<protein>
    <submittedName>
        <fullName evidence="1">Uncharacterized protein</fullName>
    </submittedName>
</protein>
<evidence type="ECO:0000313" key="1">
    <source>
        <dbReference type="EMBL" id="KAH7025237.1"/>
    </source>
</evidence>
<name>A0A9P8Y1S1_9PEZI</name>
<comment type="caution">
    <text evidence="1">The sequence shown here is derived from an EMBL/GenBank/DDBJ whole genome shotgun (WGS) entry which is preliminary data.</text>
</comment>
<sequence>MDAFNNTGAKLWDDDISTDVSSLLTDEHSINVTTSTPDDYCKRFHDTNDDHNSETTSTSGTIFSLDNNWVRARRAQRPSSSNPHATMQSAFDSFTSSLDFEQNTVSPQISDGGLHVRFTSTFGGW</sequence>
<dbReference type="AlphaFoldDB" id="A0A9P8Y1S1"/>
<dbReference type="EMBL" id="JAGTJQ010000009">
    <property type="protein sequence ID" value="KAH7025237.1"/>
    <property type="molecule type" value="Genomic_DNA"/>
</dbReference>
<dbReference type="Proteomes" id="UP000756346">
    <property type="component" value="Unassembled WGS sequence"/>
</dbReference>
<gene>
    <name evidence="1" type="ORF">B0I36DRAFT_367104</name>
</gene>
<dbReference type="RefSeq" id="XP_046008785.1">
    <property type="nucleotide sequence ID" value="XM_046159410.1"/>
</dbReference>
<accession>A0A9P8Y1S1</accession>
<organism evidence="1 2">
    <name type="scientific">Microdochium trichocladiopsis</name>
    <dbReference type="NCBI Taxonomy" id="1682393"/>
    <lineage>
        <taxon>Eukaryota</taxon>
        <taxon>Fungi</taxon>
        <taxon>Dikarya</taxon>
        <taxon>Ascomycota</taxon>
        <taxon>Pezizomycotina</taxon>
        <taxon>Sordariomycetes</taxon>
        <taxon>Xylariomycetidae</taxon>
        <taxon>Xylariales</taxon>
        <taxon>Microdochiaceae</taxon>
        <taxon>Microdochium</taxon>
    </lineage>
</organism>